<feature type="transmembrane region" description="Helical" evidence="24">
    <location>
        <begin position="58"/>
        <end position="81"/>
    </location>
</feature>
<dbReference type="EMBL" id="BDFE01000004">
    <property type="protein sequence ID" value="GAU07492.1"/>
    <property type="molecule type" value="Genomic_DNA"/>
</dbReference>
<feature type="binding site" evidence="21">
    <location>
        <position position="100"/>
    </location>
    <ligand>
        <name>substrate</name>
    </ligand>
</feature>
<dbReference type="Pfam" id="PF01219">
    <property type="entry name" value="DAGK_prokar"/>
    <property type="match status" value="1"/>
</dbReference>
<name>A0A194ABE9_9BACT</name>
<keyword evidence="17 24" id="KW-0472">Membrane</keyword>
<comment type="function">
    <text evidence="24">Catalyzes the ATP-dependent phosphorylation of sn-l,2-diacylglycerol (DAG) to phosphatidic acid. Involved in the recycling of diacylglycerol produced as a by-product during membrane-derived oligosaccharide (MDO) biosynthesis.</text>
</comment>
<keyword evidence="9 24" id="KW-0812">Transmembrane</keyword>
<keyword evidence="12 24" id="KW-0418">Kinase</keyword>
<keyword evidence="26" id="KW-1185">Reference proteome</keyword>
<evidence type="ECO:0000256" key="2">
    <source>
        <dbReference type="ARBA" id="ARBA00005967"/>
    </source>
</evidence>
<comment type="caution">
    <text evidence="25">The sequence shown here is derived from an EMBL/GenBank/DDBJ whole genome shotgun (WGS) entry which is preliminary data.</text>
</comment>
<keyword evidence="15 24" id="KW-1133">Transmembrane helix</keyword>
<feature type="binding site" evidence="23">
    <location>
        <position position="78"/>
    </location>
    <ligand>
        <name>a divalent metal cation</name>
        <dbReference type="ChEBI" id="CHEBI:60240"/>
    </ligand>
</feature>
<feature type="binding site" evidence="21">
    <location>
        <position position="71"/>
    </location>
    <ligand>
        <name>substrate</name>
    </ligand>
</feature>
<comment type="subcellular location">
    <subcellularLocation>
        <location evidence="1">Cell inner membrane</location>
        <topology evidence="1">Multi-pass membrane protein</topology>
    </subcellularLocation>
</comment>
<feature type="binding site" evidence="21">
    <location>
        <begin position="32"/>
        <end position="36"/>
    </location>
    <ligand>
        <name>substrate</name>
    </ligand>
</feature>
<dbReference type="PANTHER" id="PTHR34299:SF1">
    <property type="entry name" value="DIACYLGLYCEROL KINASE"/>
    <property type="match status" value="1"/>
</dbReference>
<comment type="similarity">
    <text evidence="2 24">Belongs to the bacterial diacylglycerol kinase family.</text>
</comment>
<evidence type="ECO:0000256" key="13">
    <source>
        <dbReference type="ARBA" id="ARBA00022840"/>
    </source>
</evidence>
<dbReference type="PROSITE" id="PS01069">
    <property type="entry name" value="DAGK_PROKAR"/>
    <property type="match status" value="1"/>
</dbReference>
<dbReference type="Gene3D" id="1.10.287.3610">
    <property type="match status" value="1"/>
</dbReference>
<evidence type="ECO:0000256" key="20">
    <source>
        <dbReference type="PIRSR" id="PIRSR600829-1"/>
    </source>
</evidence>
<dbReference type="GO" id="GO:0005886">
    <property type="term" value="C:plasma membrane"/>
    <property type="evidence" value="ECO:0007669"/>
    <property type="project" value="UniProtKB-SubCell"/>
</dbReference>
<evidence type="ECO:0000256" key="6">
    <source>
        <dbReference type="ARBA" id="ARBA00022516"/>
    </source>
</evidence>
<feature type="binding site" evidence="22">
    <location>
        <position position="18"/>
    </location>
    <ligand>
        <name>ATP</name>
        <dbReference type="ChEBI" id="CHEBI:30616"/>
    </ligand>
</feature>
<keyword evidence="14 23" id="KW-0460">Magnesium</keyword>
<feature type="transmembrane region" description="Helical" evidence="24">
    <location>
        <begin position="101"/>
        <end position="119"/>
    </location>
</feature>
<dbReference type="STRING" id="1592317.DPF_0176"/>
<feature type="binding site" evidence="23">
    <location>
        <position position="30"/>
    </location>
    <ligand>
        <name>a divalent metal cation</name>
        <dbReference type="ChEBI" id="CHEBI:60240"/>
    </ligand>
</feature>
<evidence type="ECO:0000256" key="10">
    <source>
        <dbReference type="ARBA" id="ARBA00022723"/>
    </source>
</evidence>
<feature type="binding site" evidence="22">
    <location>
        <position position="78"/>
    </location>
    <ligand>
        <name>ATP</name>
        <dbReference type="ChEBI" id="CHEBI:30616"/>
    </ligand>
</feature>
<sequence length="123" mass="13153">MPKPDTKPLLHLVAACRYSWKGLTAAVRHEHAFRQELIVAVIAIPLGIYLGEGMIQKVLLAGSWLLVMIVELLNSALEAVVDLVSPGHNPLAGRAKDLGSAAVLLTIVLAGLSWGMILTEHMG</sequence>
<evidence type="ECO:0000256" key="4">
    <source>
        <dbReference type="ARBA" id="ARBA00017575"/>
    </source>
</evidence>
<evidence type="ECO:0000256" key="7">
    <source>
        <dbReference type="ARBA" id="ARBA00022519"/>
    </source>
</evidence>
<feature type="binding site" evidence="22">
    <location>
        <begin position="96"/>
        <end position="97"/>
    </location>
    <ligand>
        <name>ATP</name>
        <dbReference type="ChEBI" id="CHEBI:30616"/>
    </ligand>
</feature>
<dbReference type="AlphaFoldDB" id="A0A194ABE9"/>
<feature type="transmembrane region" description="Helical" evidence="24">
    <location>
        <begin position="32"/>
        <end position="51"/>
    </location>
</feature>
<dbReference type="OrthoDB" id="5460798at2"/>
<dbReference type="GO" id="GO:0006654">
    <property type="term" value="P:phosphatidic acid biosynthetic process"/>
    <property type="evidence" value="ECO:0007669"/>
    <property type="project" value="InterPro"/>
</dbReference>
<dbReference type="GO" id="GO:0046872">
    <property type="term" value="F:metal ion binding"/>
    <property type="evidence" value="ECO:0007669"/>
    <property type="project" value="UniProtKB-KW"/>
</dbReference>
<keyword evidence="7" id="KW-0997">Cell inner membrane</keyword>
<keyword evidence="10 23" id="KW-0479">Metal-binding</keyword>
<dbReference type="InterPro" id="IPR036945">
    <property type="entry name" value="DAGK_sf"/>
</dbReference>
<evidence type="ECO:0000256" key="12">
    <source>
        <dbReference type="ARBA" id="ARBA00022777"/>
    </source>
</evidence>
<dbReference type="InterPro" id="IPR000829">
    <property type="entry name" value="DAGK"/>
</dbReference>
<keyword evidence="8 24" id="KW-0808">Transferase</keyword>
<keyword evidence="11 22" id="KW-0547">Nucleotide-binding</keyword>
<evidence type="ECO:0000313" key="25">
    <source>
        <dbReference type="EMBL" id="GAU07492.1"/>
    </source>
</evidence>
<dbReference type="RefSeq" id="WP_069856990.1">
    <property type="nucleotide sequence ID" value="NZ_BDFE01000004.1"/>
</dbReference>
<gene>
    <name evidence="25" type="ORF">DPF_0176</name>
</gene>
<dbReference type="GO" id="GO:0005524">
    <property type="term" value="F:ATP binding"/>
    <property type="evidence" value="ECO:0007669"/>
    <property type="project" value="UniProtKB-KW"/>
</dbReference>
<evidence type="ECO:0000313" key="26">
    <source>
        <dbReference type="Proteomes" id="UP000095200"/>
    </source>
</evidence>
<keyword evidence="18" id="KW-0594">Phospholipid biosynthesis</keyword>
<dbReference type="InterPro" id="IPR033718">
    <property type="entry name" value="DAGK_prok"/>
</dbReference>
<evidence type="ECO:0000256" key="22">
    <source>
        <dbReference type="PIRSR" id="PIRSR600829-3"/>
    </source>
</evidence>
<keyword evidence="13 22" id="KW-0067">ATP-binding</keyword>
<evidence type="ECO:0000256" key="24">
    <source>
        <dbReference type="RuleBase" id="RU363065"/>
    </source>
</evidence>
<proteinExistence type="inferred from homology"/>
<keyword evidence="6" id="KW-0444">Lipid biosynthesis</keyword>
<dbReference type="PANTHER" id="PTHR34299">
    <property type="entry name" value="DIACYLGLYCEROL KINASE"/>
    <property type="match status" value="1"/>
</dbReference>
<protein>
    <recommendedName>
        <fullName evidence="4 24">Diacylglycerol kinase</fullName>
        <ecNumber evidence="3 24">2.7.1.107</ecNumber>
    </recommendedName>
</protein>
<evidence type="ECO:0000256" key="11">
    <source>
        <dbReference type="ARBA" id="ARBA00022741"/>
    </source>
</evidence>
<evidence type="ECO:0000256" key="18">
    <source>
        <dbReference type="ARBA" id="ARBA00023209"/>
    </source>
</evidence>
<accession>A0A194ABE9</accession>
<dbReference type="Proteomes" id="UP000095200">
    <property type="component" value="Unassembled WGS sequence"/>
</dbReference>
<dbReference type="EC" id="2.7.1.107" evidence="3 24"/>
<keyword evidence="19 24" id="KW-1208">Phospholipid metabolism</keyword>
<evidence type="ECO:0000256" key="15">
    <source>
        <dbReference type="ARBA" id="ARBA00022989"/>
    </source>
</evidence>
<dbReference type="CDD" id="cd14264">
    <property type="entry name" value="DAGK_IM"/>
    <property type="match status" value="1"/>
</dbReference>
<reference evidence="26" key="1">
    <citation type="submission" date="2016-06" db="EMBL/GenBank/DDBJ databases">
        <title>Draft genome sequence of Desulfoplanes formicivorans strain Pf12B.</title>
        <authorList>
            <person name="Watanabe M."/>
            <person name="Kojima H."/>
            <person name="Fukui M."/>
        </authorList>
    </citation>
    <scope>NUCLEOTIDE SEQUENCE [LARGE SCALE GENOMIC DNA]</scope>
    <source>
        <strain evidence="26">Pf12B</strain>
    </source>
</reference>
<evidence type="ECO:0000256" key="19">
    <source>
        <dbReference type="ARBA" id="ARBA00023264"/>
    </source>
</evidence>
<keyword evidence="16 24" id="KW-0443">Lipid metabolism</keyword>
<evidence type="ECO:0000256" key="5">
    <source>
        <dbReference type="ARBA" id="ARBA00022475"/>
    </source>
</evidence>
<feature type="binding site" evidence="22">
    <location>
        <position position="30"/>
    </location>
    <ligand>
        <name>ATP</name>
        <dbReference type="ChEBI" id="CHEBI:30616"/>
    </ligand>
</feature>
<organism evidence="25 26">
    <name type="scientific">Desulfoplanes formicivorans</name>
    <dbReference type="NCBI Taxonomy" id="1592317"/>
    <lineage>
        <taxon>Bacteria</taxon>
        <taxon>Pseudomonadati</taxon>
        <taxon>Thermodesulfobacteriota</taxon>
        <taxon>Desulfovibrionia</taxon>
        <taxon>Desulfovibrionales</taxon>
        <taxon>Desulfoplanaceae</taxon>
        <taxon>Desulfoplanes</taxon>
    </lineage>
</organism>
<evidence type="ECO:0000256" key="14">
    <source>
        <dbReference type="ARBA" id="ARBA00022842"/>
    </source>
</evidence>
<dbReference type="GO" id="GO:0004143">
    <property type="term" value="F:ATP-dependent diacylglycerol kinase activity"/>
    <property type="evidence" value="ECO:0007669"/>
    <property type="project" value="UniProtKB-EC"/>
</dbReference>
<evidence type="ECO:0000256" key="1">
    <source>
        <dbReference type="ARBA" id="ARBA00004429"/>
    </source>
</evidence>
<evidence type="ECO:0000256" key="3">
    <source>
        <dbReference type="ARBA" id="ARBA00012133"/>
    </source>
</evidence>
<evidence type="ECO:0000256" key="17">
    <source>
        <dbReference type="ARBA" id="ARBA00023136"/>
    </source>
</evidence>
<keyword evidence="5" id="KW-1003">Cell membrane</keyword>
<evidence type="ECO:0000256" key="21">
    <source>
        <dbReference type="PIRSR" id="PIRSR600829-2"/>
    </source>
</evidence>
<evidence type="ECO:0000256" key="9">
    <source>
        <dbReference type="ARBA" id="ARBA00022692"/>
    </source>
</evidence>
<evidence type="ECO:0000256" key="8">
    <source>
        <dbReference type="ARBA" id="ARBA00022679"/>
    </source>
</evidence>
<comment type="catalytic activity">
    <reaction evidence="24">
        <text>a 1,2-diacyl-sn-glycerol + ATP = a 1,2-diacyl-sn-glycero-3-phosphate + ADP + H(+)</text>
        <dbReference type="Rhea" id="RHEA:10272"/>
        <dbReference type="ChEBI" id="CHEBI:15378"/>
        <dbReference type="ChEBI" id="CHEBI:17815"/>
        <dbReference type="ChEBI" id="CHEBI:30616"/>
        <dbReference type="ChEBI" id="CHEBI:58608"/>
        <dbReference type="ChEBI" id="CHEBI:456216"/>
        <dbReference type="EC" id="2.7.1.107"/>
    </reaction>
</comment>
<feature type="binding site" evidence="21">
    <location>
        <begin position="15"/>
        <end position="20"/>
    </location>
    <ligand>
        <name>substrate</name>
    </ligand>
</feature>
<evidence type="ECO:0000256" key="16">
    <source>
        <dbReference type="ARBA" id="ARBA00023098"/>
    </source>
</evidence>
<evidence type="ECO:0000256" key="23">
    <source>
        <dbReference type="PIRSR" id="PIRSR600829-4"/>
    </source>
</evidence>
<feature type="active site" description="Proton acceptor" evidence="20">
    <location>
        <position position="71"/>
    </location>
</feature>
<comment type="cofactor">
    <cofactor evidence="23">
        <name>Mg(2+)</name>
        <dbReference type="ChEBI" id="CHEBI:18420"/>
    </cofactor>
    <text evidence="23">Mn(2+), Zn(2+), Cd(2+) and Co(2+) support activity to lesser extents.</text>
</comment>